<dbReference type="RefSeq" id="WP_163459497.1">
    <property type="nucleotide sequence ID" value="NZ_JAAGOH010000036.1"/>
</dbReference>
<reference evidence="1 2" key="1">
    <citation type="submission" date="2020-02" db="EMBL/GenBank/DDBJ databases">
        <title>Ideonella bacterium strain TBM-1.</title>
        <authorList>
            <person name="Chen W.-M."/>
        </authorList>
    </citation>
    <scope>NUCLEOTIDE SEQUENCE [LARGE SCALE GENOMIC DNA]</scope>
    <source>
        <strain evidence="1 2">TBM-1</strain>
    </source>
</reference>
<name>A0A7C9TLE0_9BURK</name>
<sequence length="194" mass="19627">MLLGLALAPPLVQAWSLNIAAASRRVFLHVGNGTRDATNTTINRVEVTVPGAALASGAAQAMTTNSTQSTTLYGDGYTTCPTPASQILVGAAYRRSNGGDGPASATLTVTSPASLTNAAGDTLPFSQISWTVSAPGSSVPNVIAAGTFNGGTLTLATVPANTYIENCHTFSYANSVLPAAGTYNGRVTYTLSSP</sequence>
<evidence type="ECO:0000313" key="1">
    <source>
        <dbReference type="EMBL" id="NDY93460.1"/>
    </source>
</evidence>
<dbReference type="Proteomes" id="UP000484255">
    <property type="component" value="Unassembled WGS sequence"/>
</dbReference>
<dbReference type="EMBL" id="JAAGOH010000036">
    <property type="protein sequence ID" value="NDY93460.1"/>
    <property type="molecule type" value="Genomic_DNA"/>
</dbReference>
<organism evidence="1 2">
    <name type="scientific">Ideonella livida</name>
    <dbReference type="NCBI Taxonomy" id="2707176"/>
    <lineage>
        <taxon>Bacteria</taxon>
        <taxon>Pseudomonadati</taxon>
        <taxon>Pseudomonadota</taxon>
        <taxon>Betaproteobacteria</taxon>
        <taxon>Burkholderiales</taxon>
        <taxon>Sphaerotilaceae</taxon>
        <taxon>Ideonella</taxon>
    </lineage>
</organism>
<keyword evidence="2" id="KW-1185">Reference proteome</keyword>
<accession>A0A7C9TLE0</accession>
<proteinExistence type="predicted"/>
<dbReference type="AlphaFoldDB" id="A0A7C9TLE0"/>
<evidence type="ECO:0000313" key="2">
    <source>
        <dbReference type="Proteomes" id="UP000484255"/>
    </source>
</evidence>
<comment type="caution">
    <text evidence="1">The sequence shown here is derived from an EMBL/GenBank/DDBJ whole genome shotgun (WGS) entry which is preliminary data.</text>
</comment>
<gene>
    <name evidence="1" type="ORF">G3A44_19905</name>
</gene>
<protein>
    <submittedName>
        <fullName evidence="1">Uncharacterized protein</fullName>
    </submittedName>
</protein>